<accession>A0AAV8UMG0</accession>
<feature type="domain" description="BTB" evidence="1">
    <location>
        <begin position="72"/>
        <end position="145"/>
    </location>
</feature>
<comment type="caution">
    <text evidence="2">The sequence shown here is derived from an EMBL/GenBank/DDBJ whole genome shotgun (WGS) entry which is preliminary data.</text>
</comment>
<dbReference type="SUPFAM" id="SSF54695">
    <property type="entry name" value="POZ domain"/>
    <property type="match status" value="1"/>
</dbReference>
<dbReference type="PROSITE" id="PS50097">
    <property type="entry name" value="BTB"/>
    <property type="match status" value="1"/>
</dbReference>
<reference evidence="2 3" key="1">
    <citation type="journal article" date="2023" name="Nat. Commun.">
        <title>Origin of minicircular mitochondrial genomes in red algae.</title>
        <authorList>
            <person name="Lee Y."/>
            <person name="Cho C.H."/>
            <person name="Lee Y.M."/>
            <person name="Park S.I."/>
            <person name="Yang J.H."/>
            <person name="West J.A."/>
            <person name="Bhattacharya D."/>
            <person name="Yoon H.S."/>
        </authorList>
    </citation>
    <scope>NUCLEOTIDE SEQUENCE [LARGE SCALE GENOMIC DNA]</scope>
    <source>
        <strain evidence="2 3">CCMP1338</strain>
        <tissue evidence="2">Whole cell</tissue>
    </source>
</reference>
<dbReference type="EMBL" id="JAMWBK010000007">
    <property type="protein sequence ID" value="KAJ8903219.1"/>
    <property type="molecule type" value="Genomic_DNA"/>
</dbReference>
<dbReference type="Pfam" id="PF07707">
    <property type="entry name" value="BACK"/>
    <property type="match status" value="1"/>
</dbReference>
<proteinExistence type="predicted"/>
<dbReference type="Proteomes" id="UP001157974">
    <property type="component" value="Unassembled WGS sequence"/>
</dbReference>
<dbReference type="InterPro" id="IPR011705">
    <property type="entry name" value="BACK"/>
</dbReference>
<dbReference type="InterPro" id="IPR000210">
    <property type="entry name" value="BTB/POZ_dom"/>
</dbReference>
<dbReference type="PANTHER" id="PTHR45632">
    <property type="entry name" value="LD33804P"/>
    <property type="match status" value="1"/>
</dbReference>
<organism evidence="2 3">
    <name type="scientific">Rhodosorus marinus</name>
    <dbReference type="NCBI Taxonomy" id="101924"/>
    <lineage>
        <taxon>Eukaryota</taxon>
        <taxon>Rhodophyta</taxon>
        <taxon>Stylonematophyceae</taxon>
        <taxon>Stylonematales</taxon>
        <taxon>Stylonemataceae</taxon>
        <taxon>Rhodosorus</taxon>
    </lineage>
</organism>
<dbReference type="Gene3D" id="1.25.40.420">
    <property type="match status" value="1"/>
</dbReference>
<keyword evidence="3" id="KW-1185">Reference proteome</keyword>
<sequence length="479" mass="55280">MGALGMEVLRSTVSDTVLLTEWSGERKTLRLGRGDWGKSEAFSRPRDEVRVLSSKRALLKRVHELYLLGIDTDLSISVTHGEEQVEIQTHKVLIAARCTGLRKQIDLDAKQGNRGQLKWAWTDVCPTIASAVVEFFYTGKIRVSDKRVFSLWDFAVRLGADSLAEICRKHVTTQLSERNCIFFLDQAHQNPRLGLMRVITDCFRTNSHKVVGTKQFSRLRPEVLEFLLQLEDLSCTEEQLWHAVIRWGMANSFIPQQSLREVQERDRERILQSVARFVRPGLLRIYDIDPCLFAREVEPSGLLTTGEIIERYRYDSVLGFAGLKALYSKKAEVAKRTRRRVAMIESDHPHPTGVLASLSKRVVEFPAWCREITVTFDTQTSLGKYSDLCFFLDEHEQRKVFSLHLEKRQQRSQRIEETPALQVVIPQRRFWYTFYSPANFGPDWGYLFKCVISKSDFDEEETAIDRLARQNLFGDSPVE</sequence>
<dbReference type="Pfam" id="PF00651">
    <property type="entry name" value="BTB"/>
    <property type="match status" value="1"/>
</dbReference>
<protein>
    <recommendedName>
        <fullName evidence="1">BTB domain-containing protein</fullName>
    </recommendedName>
</protein>
<dbReference type="AlphaFoldDB" id="A0AAV8UMG0"/>
<gene>
    <name evidence="2" type="ORF">NDN08_004329</name>
</gene>
<dbReference type="InterPro" id="IPR011333">
    <property type="entry name" value="SKP1/BTB/POZ_sf"/>
</dbReference>
<evidence type="ECO:0000313" key="2">
    <source>
        <dbReference type="EMBL" id="KAJ8903219.1"/>
    </source>
</evidence>
<dbReference type="Gene3D" id="3.30.710.10">
    <property type="entry name" value="Potassium Channel Kv1.1, Chain A"/>
    <property type="match status" value="1"/>
</dbReference>
<name>A0AAV8UMG0_9RHOD</name>
<evidence type="ECO:0000259" key="1">
    <source>
        <dbReference type="PROSITE" id="PS50097"/>
    </source>
</evidence>
<dbReference type="SMART" id="SM00875">
    <property type="entry name" value="BACK"/>
    <property type="match status" value="1"/>
</dbReference>
<evidence type="ECO:0000313" key="3">
    <source>
        <dbReference type="Proteomes" id="UP001157974"/>
    </source>
</evidence>